<organism evidence="1 2">
    <name type="scientific">Neolewinella antarctica</name>
    <dbReference type="NCBI Taxonomy" id="442734"/>
    <lineage>
        <taxon>Bacteria</taxon>
        <taxon>Pseudomonadati</taxon>
        <taxon>Bacteroidota</taxon>
        <taxon>Saprospiria</taxon>
        <taxon>Saprospirales</taxon>
        <taxon>Lewinellaceae</taxon>
        <taxon>Neolewinella</taxon>
    </lineage>
</organism>
<evidence type="ECO:0000313" key="2">
    <source>
        <dbReference type="Proteomes" id="UP000770785"/>
    </source>
</evidence>
<evidence type="ECO:0000313" key="1">
    <source>
        <dbReference type="EMBL" id="NJC25008.1"/>
    </source>
</evidence>
<gene>
    <name evidence="1" type="ORF">GGR27_000489</name>
</gene>
<name>A0ABX0X818_9BACT</name>
<protein>
    <recommendedName>
        <fullName evidence="3">Amidinotransferase</fullName>
    </recommendedName>
</protein>
<proteinExistence type="predicted"/>
<dbReference type="NCBIfam" id="NF046062">
    <property type="entry name" value="citrull_CtlX"/>
    <property type="match status" value="1"/>
</dbReference>
<dbReference type="Proteomes" id="UP000770785">
    <property type="component" value="Unassembled WGS sequence"/>
</dbReference>
<reference evidence="1 2" key="1">
    <citation type="submission" date="2020-03" db="EMBL/GenBank/DDBJ databases">
        <title>Genomic Encyclopedia of Type Strains, Phase IV (KMG-IV): sequencing the most valuable type-strain genomes for metagenomic binning, comparative biology and taxonomic classification.</title>
        <authorList>
            <person name="Goeker M."/>
        </authorList>
    </citation>
    <scope>NUCLEOTIDE SEQUENCE [LARGE SCALE GENOMIC DNA]</scope>
    <source>
        <strain evidence="1 2">DSM 105096</strain>
    </source>
</reference>
<dbReference type="PANTHER" id="PTHR43224:SF1">
    <property type="entry name" value="AMIDINOTRANSFERASE"/>
    <property type="match status" value="1"/>
</dbReference>
<dbReference type="PANTHER" id="PTHR43224">
    <property type="entry name" value="AMIDINOTRANSFERASE"/>
    <property type="match status" value="1"/>
</dbReference>
<accession>A0ABX0X818</accession>
<dbReference type="InterPro" id="IPR014541">
    <property type="entry name" value="Amdntrnsf_FN0238"/>
</dbReference>
<dbReference type="EMBL" id="JAATJH010000001">
    <property type="protein sequence ID" value="NJC25008.1"/>
    <property type="molecule type" value="Genomic_DNA"/>
</dbReference>
<evidence type="ECO:0008006" key="3">
    <source>
        <dbReference type="Google" id="ProtNLM"/>
    </source>
</evidence>
<dbReference type="Gene3D" id="3.75.10.10">
    <property type="entry name" value="L-arginine/glycine Amidinotransferase, Chain A"/>
    <property type="match status" value="1"/>
</dbReference>
<sequence>MTKTSPRQTTNHVLMVRPRHFAMGSPTHLDNAFQEIAPPEHQRGIAAAAVGEFNTYVAALRGAGIRVTVADDDETLVTPDSAFPNNWFSTHADGLLVTYPMFWPQRRIERRQEILDLLDQNHEINRTLALEHWENAGRFLEGTGSLILDRVNRVAYCCFSERATEAAIHDWCAAMDYTAVTFHAVDQRGTPVYHTNVMLAIGSEVAVACFDAVTDLTEKEKLTQSLTKAGKRLLGISQAQMDQFGGNMLELHNERGPIWVMSAAAHQSLDEAQLEALGAPVLHVSLPNIEKYGGGSARCMISEIFLPDKKTTDHE</sequence>
<dbReference type="SUPFAM" id="SSF55909">
    <property type="entry name" value="Pentein"/>
    <property type="match status" value="1"/>
</dbReference>
<comment type="caution">
    <text evidence="1">The sequence shown here is derived from an EMBL/GenBank/DDBJ whole genome shotgun (WGS) entry which is preliminary data.</text>
</comment>
<dbReference type="Pfam" id="PF19420">
    <property type="entry name" value="DDAH_eukar"/>
    <property type="match status" value="1"/>
</dbReference>
<dbReference type="RefSeq" id="WP_168035786.1">
    <property type="nucleotide sequence ID" value="NZ_JAATJH010000001.1"/>
</dbReference>
<keyword evidence="2" id="KW-1185">Reference proteome</keyword>
<dbReference type="PIRSF" id="PIRSF028188">
    <property type="entry name" value="Amdntrnsf_FN0238"/>
    <property type="match status" value="1"/>
</dbReference>